<evidence type="ECO:0000313" key="7">
    <source>
        <dbReference type="EMBL" id="CAL0326636.1"/>
    </source>
</evidence>
<comment type="subcellular location">
    <subcellularLocation>
        <location evidence="1">Golgi apparatus membrane</location>
        <topology evidence="1">Single-pass type II membrane protein</topology>
    </subcellularLocation>
</comment>
<keyword evidence="4" id="KW-0325">Glycoprotein</keyword>
<dbReference type="Proteomes" id="UP001497480">
    <property type="component" value="Unassembled WGS sequence"/>
</dbReference>
<evidence type="ECO:0000256" key="3">
    <source>
        <dbReference type="ARBA" id="ARBA00022679"/>
    </source>
</evidence>
<keyword evidence="8" id="KW-1185">Reference proteome</keyword>
<proteinExistence type="predicted"/>
<evidence type="ECO:0000259" key="6">
    <source>
        <dbReference type="Pfam" id="PF04577"/>
    </source>
</evidence>
<evidence type="ECO:0000256" key="1">
    <source>
        <dbReference type="ARBA" id="ARBA00004323"/>
    </source>
</evidence>
<keyword evidence="5" id="KW-0812">Transmembrane</keyword>
<gene>
    <name evidence="7" type="ORF">LLUT_LOCUS27696</name>
</gene>
<keyword evidence="5" id="KW-0472">Membrane</keyword>
<reference evidence="7 8" key="1">
    <citation type="submission" date="2024-03" db="EMBL/GenBank/DDBJ databases">
        <authorList>
            <person name="Martinez-Hernandez J."/>
        </authorList>
    </citation>
    <scope>NUCLEOTIDE SEQUENCE [LARGE SCALE GENOMIC DNA]</scope>
</reference>
<evidence type="ECO:0000313" key="8">
    <source>
        <dbReference type="Proteomes" id="UP001497480"/>
    </source>
</evidence>
<name>A0AAV1XXY8_LUPLU</name>
<dbReference type="GO" id="GO:0000139">
    <property type="term" value="C:Golgi membrane"/>
    <property type="evidence" value="ECO:0007669"/>
    <property type="project" value="UniProtKB-SubCell"/>
</dbReference>
<comment type="caution">
    <text evidence="7">The sequence shown here is derived from an EMBL/GenBank/DDBJ whole genome shotgun (WGS) entry which is preliminary data.</text>
</comment>
<dbReference type="PANTHER" id="PTHR20961:SF124">
    <property type="entry name" value="GLYCOSYLTRANSFERASE"/>
    <property type="match status" value="1"/>
</dbReference>
<evidence type="ECO:0000256" key="2">
    <source>
        <dbReference type="ARBA" id="ARBA00022676"/>
    </source>
</evidence>
<sequence>MVHYHRYNQSRKASELINKDDESQNHVMDCSNSVYYKRNRPTLLSFLFLITFLSFCYVLAPLFIGSSFSFFLLYSNGTEDVTDVNVFVPLCSSVSRGTICCDRSGYRSDICVMKGDIRTNPSSSSIFLYNPRSRNNVSRTFDGRKSEKNEQLQHEKIKPYTRKWETSVMNTIDELNLISRSVNFDSTHDCDVQHDVPAVFFSNGGYTGNVYHEFNDGIIPLYITSQHFNKKVVFVILEYHHWWFLKYRDILSHLSDFPTIDFRRDNKTHCFPEAIVGLRIHNELAIDPSLMEGNKSIVDFRNILDKAYRPRIRGQVENAPSSSLQASQQVQENSKKLKLVILSRSGSRAITNENFLVKMAENIGFQVKVLRPGSKTELAKIYRVLITSDVMIGVHGAAMTHFLFLKPGSVFIQVVPIGTTWAAETYYGEPAKKLGLKYIDYEIEARESSLYERYDKNDPILIDPESINKKGWEYTKKIYLNSQNVTLDLRRFRKRLIQAYEYKVSESNMNVKHKPHL</sequence>
<protein>
    <recommendedName>
        <fullName evidence="6">Glycosyltransferase 61 catalytic domain-containing protein</fullName>
    </recommendedName>
</protein>
<keyword evidence="2" id="KW-0328">Glycosyltransferase</keyword>
<dbReference type="InterPro" id="IPR049625">
    <property type="entry name" value="Glyco_transf_61_cat"/>
</dbReference>
<keyword evidence="3" id="KW-0808">Transferase</keyword>
<dbReference type="EMBL" id="CAXHTB010000019">
    <property type="protein sequence ID" value="CAL0326636.1"/>
    <property type="molecule type" value="Genomic_DNA"/>
</dbReference>
<evidence type="ECO:0000256" key="4">
    <source>
        <dbReference type="ARBA" id="ARBA00023180"/>
    </source>
</evidence>
<dbReference type="GO" id="GO:0016763">
    <property type="term" value="F:pentosyltransferase activity"/>
    <property type="evidence" value="ECO:0007669"/>
    <property type="project" value="UniProtKB-ARBA"/>
</dbReference>
<feature type="transmembrane region" description="Helical" evidence="5">
    <location>
        <begin position="46"/>
        <end position="74"/>
    </location>
</feature>
<dbReference type="InterPro" id="IPR007657">
    <property type="entry name" value="Glycosyltransferase_61"/>
</dbReference>
<dbReference type="PANTHER" id="PTHR20961">
    <property type="entry name" value="GLYCOSYLTRANSFERASE"/>
    <property type="match status" value="1"/>
</dbReference>
<keyword evidence="5" id="KW-1133">Transmembrane helix</keyword>
<dbReference type="AlphaFoldDB" id="A0AAV1XXY8"/>
<feature type="domain" description="Glycosyltransferase 61 catalytic" evidence="6">
    <location>
        <begin position="330"/>
        <end position="412"/>
    </location>
</feature>
<organism evidence="7 8">
    <name type="scientific">Lupinus luteus</name>
    <name type="common">European yellow lupine</name>
    <dbReference type="NCBI Taxonomy" id="3873"/>
    <lineage>
        <taxon>Eukaryota</taxon>
        <taxon>Viridiplantae</taxon>
        <taxon>Streptophyta</taxon>
        <taxon>Embryophyta</taxon>
        <taxon>Tracheophyta</taxon>
        <taxon>Spermatophyta</taxon>
        <taxon>Magnoliopsida</taxon>
        <taxon>eudicotyledons</taxon>
        <taxon>Gunneridae</taxon>
        <taxon>Pentapetalae</taxon>
        <taxon>rosids</taxon>
        <taxon>fabids</taxon>
        <taxon>Fabales</taxon>
        <taxon>Fabaceae</taxon>
        <taxon>Papilionoideae</taxon>
        <taxon>50 kb inversion clade</taxon>
        <taxon>genistoids sensu lato</taxon>
        <taxon>core genistoids</taxon>
        <taxon>Genisteae</taxon>
        <taxon>Lupinus</taxon>
    </lineage>
</organism>
<evidence type="ECO:0000256" key="5">
    <source>
        <dbReference type="SAM" id="Phobius"/>
    </source>
</evidence>
<dbReference type="Pfam" id="PF04577">
    <property type="entry name" value="Glyco_transf_61"/>
    <property type="match status" value="1"/>
</dbReference>
<accession>A0AAV1XXY8</accession>